<evidence type="ECO:0000313" key="2">
    <source>
        <dbReference type="EMBL" id="NEZ54581.1"/>
    </source>
</evidence>
<dbReference type="EMBL" id="QXHD01000003">
    <property type="protein sequence ID" value="NEZ54581.1"/>
    <property type="molecule type" value="Genomic_DNA"/>
</dbReference>
<dbReference type="AlphaFoldDB" id="A0A6M0RG23"/>
<reference evidence="2 3" key="1">
    <citation type="journal article" date="2020" name="Microb. Ecol.">
        <title>Ecogenomics of the Marine Benthic Filamentous Cyanobacterium Adonisia.</title>
        <authorList>
            <person name="Walter J.M."/>
            <person name="Coutinho F.H."/>
            <person name="Leomil L."/>
            <person name="Hargreaves P.I."/>
            <person name="Campeao M.E."/>
            <person name="Vieira V.V."/>
            <person name="Silva B.S."/>
            <person name="Fistarol G.O."/>
            <person name="Salomon P.S."/>
            <person name="Sawabe T."/>
            <person name="Mino S."/>
            <person name="Hosokawa M."/>
            <person name="Miyashita H."/>
            <person name="Maruyama F."/>
            <person name="van Verk M.C."/>
            <person name="Dutilh B.E."/>
            <person name="Thompson C.C."/>
            <person name="Thompson F.L."/>
        </authorList>
    </citation>
    <scope>NUCLEOTIDE SEQUENCE [LARGE SCALE GENOMIC DNA]</scope>
    <source>
        <strain evidence="2 3">CCMR0081</strain>
    </source>
</reference>
<name>A0A6M0RG23_9CYAN</name>
<comment type="caution">
    <text evidence="2">The sequence shown here is derived from an EMBL/GenBank/DDBJ whole genome shotgun (WGS) entry which is preliminary data.</text>
</comment>
<dbReference type="Pfam" id="PF02698">
    <property type="entry name" value="DUF218"/>
    <property type="match status" value="1"/>
</dbReference>
<dbReference type="Proteomes" id="UP000481033">
    <property type="component" value="Unassembled WGS sequence"/>
</dbReference>
<protein>
    <submittedName>
        <fullName evidence="2">YdcF family protein</fullName>
    </submittedName>
</protein>
<organism evidence="2 3">
    <name type="scientific">Adonisia turfae CCMR0081</name>
    <dbReference type="NCBI Taxonomy" id="2292702"/>
    <lineage>
        <taxon>Bacteria</taxon>
        <taxon>Bacillati</taxon>
        <taxon>Cyanobacteriota</taxon>
        <taxon>Adonisia</taxon>
        <taxon>Adonisia turfae</taxon>
    </lineage>
</organism>
<gene>
    <name evidence="2" type="ORF">DXZ20_02505</name>
</gene>
<proteinExistence type="predicted"/>
<evidence type="ECO:0000313" key="3">
    <source>
        <dbReference type="Proteomes" id="UP000481033"/>
    </source>
</evidence>
<dbReference type="RefSeq" id="WP_163671150.1">
    <property type="nucleotide sequence ID" value="NZ_QXHD01000003.1"/>
</dbReference>
<feature type="domain" description="DUF218" evidence="1">
    <location>
        <begin position="39"/>
        <end position="150"/>
    </location>
</feature>
<sequence>MPKVRRKNRRLTLASLLLLATGLWLGQWHIRGRLSSPTVALVLGGDTHREEFAAEFATDHPDIDVWISSGANPEYATWVFQESQVSLERLHLDYRAVDTVTNFTTLVDDFERLGIKSVYLITSDYHMRRANTIATIVLGSRGIHYKPLPVASERPPEPLLRSFRDGGRSILWVFTGKTGSELAQLSSKLPALP</sequence>
<evidence type="ECO:0000259" key="1">
    <source>
        <dbReference type="Pfam" id="PF02698"/>
    </source>
</evidence>
<keyword evidence="3" id="KW-1185">Reference proteome</keyword>
<accession>A0A6M0RG23</accession>
<dbReference type="CDD" id="cd06259">
    <property type="entry name" value="YdcF-like"/>
    <property type="match status" value="1"/>
</dbReference>
<dbReference type="InterPro" id="IPR003848">
    <property type="entry name" value="DUF218"/>
</dbReference>